<evidence type="ECO:0000313" key="2">
    <source>
        <dbReference type="Proteomes" id="UP000215902"/>
    </source>
</evidence>
<dbReference type="Proteomes" id="UP000215902">
    <property type="component" value="Unassembled WGS sequence"/>
</dbReference>
<organism evidence="1 2">
    <name type="scientific">Macrostomum lignano</name>
    <dbReference type="NCBI Taxonomy" id="282301"/>
    <lineage>
        <taxon>Eukaryota</taxon>
        <taxon>Metazoa</taxon>
        <taxon>Spiralia</taxon>
        <taxon>Lophotrochozoa</taxon>
        <taxon>Platyhelminthes</taxon>
        <taxon>Rhabditophora</taxon>
        <taxon>Macrostomorpha</taxon>
        <taxon>Macrostomida</taxon>
        <taxon>Macrostomidae</taxon>
        <taxon>Macrostomum</taxon>
    </lineage>
</organism>
<proteinExistence type="predicted"/>
<dbReference type="OrthoDB" id="6061841at2759"/>
<evidence type="ECO:0008006" key="3">
    <source>
        <dbReference type="Google" id="ProtNLM"/>
    </source>
</evidence>
<reference evidence="1 2" key="1">
    <citation type="submission" date="2017-06" db="EMBL/GenBank/DDBJ databases">
        <title>A platform for efficient transgenesis in Macrostomum lignano, a flatworm model organism for stem cell research.</title>
        <authorList>
            <person name="Berezikov E."/>
        </authorList>
    </citation>
    <scope>NUCLEOTIDE SEQUENCE [LARGE SCALE GENOMIC DNA]</scope>
    <source>
        <strain evidence="1">DV1</strain>
        <tissue evidence="1">Whole organism</tissue>
    </source>
</reference>
<gene>
    <name evidence="1" type="ORF">BOX15_Mlig021500g1</name>
</gene>
<comment type="caution">
    <text evidence="1">The sequence shown here is derived from an EMBL/GenBank/DDBJ whole genome shotgun (WGS) entry which is preliminary data.</text>
</comment>
<evidence type="ECO:0000313" key="1">
    <source>
        <dbReference type="EMBL" id="PAA88222.1"/>
    </source>
</evidence>
<sequence>MYNHEPRGQAYKLSADRKHCIETCSWRLEHNLCFPGKCDGYSTECRCDPDFAPRPGSRDCLRILTKPTVLTATMTIRLPATGNSSKNEAIVDFHRQQNTSTIDYINAKPAPNKKLELEWAVTSRFKPEISSPGVRHHFIPTDGYQIGLVREYFVFTLSGHATYPANSIGPFDDHRVSETNPKLAELTFSGQLTQLPPTGWELQSGQTLRYSYTVKNGGFVTVDNLDANGVRSRRFLTGQEFSQVGTFVFDFNEPYHCTRVGQTEGHRSCRHDFDQEMLQLSVSFTRQNEVTARFGGWRDDHAGIVSYEAQVMPMYRLGDRLNENHHGAAPPHKSILLTGEAEETRRDGGDRQFSIRFELPPATPAVYSIIVTARDAVRNAMKNLRRTRRFFIYDNTSFVSKRDSIYPLSVDNSISNDGHWWLQNLDENVVFRWTDSFINEIHDTGGFLLPIIRLPELYNEGYEHNAGPRSVNAIDNVHGVVHFAAQFGVDADGGRSLQNPDASRWLPTADLHAQMQSFRVSRRDGESAKLWVRAEDVMNSSQVNSFVLHFDSSPAQLGQIGLVNRGVDGLVVHHSRSLHELRAQWTSSDVHSGLYTVKWEIIDNYTDSAVLMHSQHERRQRFDSAESCRKTSYRPEYCYCTSITGCFNAFYAASPNTEATTEHNHDLLLKLTVTNSALLTSSSTIKISIDLSAPHPGHVFDGAPGSEEEVDFQSGRLLRAHWSGFFDPESGIRMYRYGFGASCLSESQLHLETTGLEAIWEAPGPGSYMIAVAAYNNAMEPSAVVYSDGVLITDHRPSIAQISIGSLRVRPGLLLDAGSQDLWYLTETGRRRELHNDNATCRARATRMENTNLLALDLSKFNESVVQKFEDADCEDIGPAGEVFYLVTDSALELSWRAADSVSGIRKYSVLLARDSTGLSSISGPFFTKHSTEKISGLSLEDGGRLFVIVTANNRAGLSANLTFGPITVDTSEPKFSGQLKTRSDSQLLVVCWGGSDFQDPESHVLEFEVGVGSRRNSTDIVPYPPVVSAESQERSRAANISSVNSTCAVLRLQELDWNLIGEHTYHVSIRCTNGARLTTTVFAEPMVHTNRLPTQGIVMDEDPDANLENMFGVPHDIRYQLRADTLRSRWSGFKYATSFQVFLVDETNNILAKNLSLPPEIVRYQFFGLDLEVFKTYFTKVSATNALGTVSATSNGVTVESRRAKLGLHPMNVLPPVANETRRYMVEMDFQSSLSTIRVQWTRPRPPLDVIFHTAYWSLERKLTHDWQTVEDFRRVAYNNDTVVLTNLHLKNGSMYRSLLKLCSERVCSEAEATPELMVLHTPPSPSDWSVNLEPDNKTINLNMKEFNQFPSSEKNTISHYQWSLQHDGANILNWTDIDLPSSDIASKSIIIELPWPVRSTKCLQLAVRCFNRAGLSTIDKRQLRDCSAYDPKLIIDPTVTDAIGPVSLGKHELWTLPDADYASSKAQLAAVWPMLRYTLYEWALLASSGGTGGSGYYDKVLLNPPRSPINHPDAIAGGFTDAEFVNVPPELSMQPGRRYHLCIHANETLLQFEKFTQLLPELVECSDGITALGETSGREGRVALNGRFEDQMVTSLSDLLIEWTGFEAHEQPQADLPHVTDIQEHAYCLGSFKSGCDVLDWISVGVAKSASLTGLSSELQEGHRYFVSVKGVDFIGRIVRSQPRSFRVVIHSPRINPDALIAFGGRHRSISVRGVGETVCWHGRFSDPVAAVRTYWVALGSSPSRPDAIPFAESPDECHFWSSEELSELRDGHHYWVLLRAENFAGLIADDHSAPILVDRSPPLAGSVLDVDPMVHAVGTTAARNCNYRSSPEGGCQPSGQTFMIRIVT</sequence>
<dbReference type="STRING" id="282301.A0A267GSE0"/>
<keyword evidence="2" id="KW-1185">Reference proteome</keyword>
<dbReference type="PANTHER" id="PTHR16897">
    <property type="entry name" value="OS10G0105400 PROTEIN"/>
    <property type="match status" value="1"/>
</dbReference>
<name>A0A267GSE0_9PLAT</name>
<dbReference type="PANTHER" id="PTHR16897:SF2">
    <property type="entry name" value="OS03G0226600 PROTEIN"/>
    <property type="match status" value="1"/>
</dbReference>
<protein>
    <recommendedName>
        <fullName evidence="3">EGF-like domain-containing protein</fullName>
    </recommendedName>
</protein>
<dbReference type="EMBL" id="NIVC01000199">
    <property type="protein sequence ID" value="PAA88222.1"/>
    <property type="molecule type" value="Genomic_DNA"/>
</dbReference>
<accession>A0A267GSE0</accession>